<accession>A0ABD3EV22</accession>
<dbReference type="SUPFAM" id="SSF52151">
    <property type="entry name" value="FabD/lysophospholipase-like"/>
    <property type="match status" value="1"/>
</dbReference>
<dbReference type="Pfam" id="PF18314">
    <property type="entry name" value="FAS_I_H"/>
    <property type="match status" value="1"/>
</dbReference>
<dbReference type="Gene3D" id="6.10.140.1400">
    <property type="match status" value="1"/>
</dbReference>
<evidence type="ECO:0000259" key="5">
    <source>
        <dbReference type="Pfam" id="PF18325"/>
    </source>
</evidence>
<dbReference type="PANTHER" id="PTHR10982:SF21">
    <property type="entry name" value="FATTY ACID SYNTHASE SUBUNIT BETA"/>
    <property type="match status" value="1"/>
</dbReference>
<keyword evidence="1" id="KW-0596">Phosphopantetheine</keyword>
<protein>
    <recommendedName>
        <fullName evidence="8">Malonyl-CoA:ACP transacylase (MAT) domain-containing protein</fullName>
    </recommendedName>
</protein>
<dbReference type="PANTHER" id="PTHR10982">
    <property type="entry name" value="MALONYL COA-ACYL CARRIER PROTEIN TRANSACYLASE"/>
    <property type="match status" value="1"/>
</dbReference>
<feature type="domain" description="Fatty acid synthase subunit alpha acyl carrier" evidence="5">
    <location>
        <begin position="360"/>
        <end position="509"/>
    </location>
</feature>
<sequence>MFSEIEAAQLLLDDKYFAGHSLGVYAGLSSFAGALALEDVVEVVFLCAWWLRVGSHLTEEVLYSIVDGIEAASNKLLQVVNFNIQQYQYVVAGENVNLETLSLALSACKTPKAIAAEGVEKVIVDALNQARNHKEKCMQTDCPFTLTRGLATIPLVGIDVPFHSRELLGGVPSFRELLRTKFDPHVLERQLPLLVNRYIPNLVAAPFSLERSYCEKVYAATKSPYLAEVLDPKQWDLITRAELTHLLVVELLAYQFASPVQWIKTQALLFSKGGVRRFVEVGPAPTLTNMALCTLQTGDFPDLPREILWYQRDREVVHFKEETPNISASEYARGLAAVVETPVDSAPKVEAAPAPIAALVAAFVQQVQTAPELAEIREDTDVKTLCAGKSAVRNEIIGDLEKEFGSCPDDAADMRLSELAIKFPDDALPGKVTSALIAKMLASKMPGGFGLSVTKEYLSGERCLPSGRIESVLLHGLTQSPKQRLADDTTAKKWLDGVVDDYAKYAGIAVPYLSKRVNMSAGSTIQQVQSTSLPSDVEKRLKTMIADQVEALSLYLGVDQLDWHRKMESEVETREELEAALSQWVTEHGEFYSTNIAGKFDAMKERQYDSYWNWVCRMPWSCTTAQ</sequence>
<evidence type="ECO:0000256" key="1">
    <source>
        <dbReference type="ARBA" id="ARBA00022450"/>
    </source>
</evidence>
<dbReference type="Gene3D" id="3.40.50.720">
    <property type="entry name" value="NAD(P)-binding Rossmann-like Domain"/>
    <property type="match status" value="1"/>
</dbReference>
<keyword evidence="3" id="KW-0808">Transferase</keyword>
<evidence type="ECO:0000313" key="7">
    <source>
        <dbReference type="Proteomes" id="UP001632037"/>
    </source>
</evidence>
<evidence type="ECO:0000256" key="2">
    <source>
        <dbReference type="ARBA" id="ARBA00022553"/>
    </source>
</evidence>
<evidence type="ECO:0000259" key="4">
    <source>
        <dbReference type="Pfam" id="PF18314"/>
    </source>
</evidence>
<keyword evidence="7" id="KW-1185">Reference proteome</keyword>
<keyword evidence="2" id="KW-0597">Phosphoprotein</keyword>
<reference evidence="6 7" key="1">
    <citation type="submission" date="2024-09" db="EMBL/GenBank/DDBJ databases">
        <title>Genome sequencing and assembly of Phytophthora oleae, isolate VK10A, causative agent of rot of olive drupes.</title>
        <authorList>
            <person name="Conti Taguali S."/>
            <person name="Riolo M."/>
            <person name="La Spada F."/>
            <person name="Cacciola S.O."/>
            <person name="Dionisio G."/>
        </authorList>
    </citation>
    <scope>NUCLEOTIDE SEQUENCE [LARGE SCALE GENOMIC DNA]</scope>
    <source>
        <strain evidence="6 7">VK10A</strain>
    </source>
</reference>
<dbReference type="Pfam" id="PF18325">
    <property type="entry name" value="Fas_alpha_ACP"/>
    <property type="match status" value="1"/>
</dbReference>
<dbReference type="Gene3D" id="3.30.70.3330">
    <property type="match status" value="1"/>
</dbReference>
<dbReference type="FunFam" id="3.90.25.70:FF:000001">
    <property type="entry name" value="Fatty acid synthase subunit alpha"/>
    <property type="match status" value="1"/>
</dbReference>
<dbReference type="GO" id="GO:0016740">
    <property type="term" value="F:transferase activity"/>
    <property type="evidence" value="ECO:0007669"/>
    <property type="project" value="UniProtKB-KW"/>
</dbReference>
<dbReference type="InterPro" id="IPR050830">
    <property type="entry name" value="Fungal_FAS"/>
</dbReference>
<evidence type="ECO:0008006" key="8">
    <source>
        <dbReference type="Google" id="ProtNLM"/>
    </source>
</evidence>
<name>A0ABD3EV22_9STRA</name>
<dbReference type="Gene3D" id="3.90.25.70">
    <property type="match status" value="1"/>
</dbReference>
<evidence type="ECO:0000313" key="6">
    <source>
        <dbReference type="EMBL" id="KAL3656949.1"/>
    </source>
</evidence>
<dbReference type="EMBL" id="JBIMZQ010000071">
    <property type="protein sequence ID" value="KAL3656949.1"/>
    <property type="molecule type" value="Genomic_DNA"/>
</dbReference>
<dbReference type="AlphaFoldDB" id="A0ABD3EV22"/>
<feature type="domain" description="Fatty acid synthase type I helical" evidence="4">
    <location>
        <begin position="539"/>
        <end position="615"/>
    </location>
</feature>
<comment type="caution">
    <text evidence="6">The sequence shown here is derived from an EMBL/GenBank/DDBJ whole genome shotgun (WGS) entry which is preliminary data.</text>
</comment>
<dbReference type="Proteomes" id="UP001632037">
    <property type="component" value="Unassembled WGS sequence"/>
</dbReference>
<dbReference type="InterPro" id="IPR040899">
    <property type="entry name" value="Fas_alpha_ACP"/>
</dbReference>
<organism evidence="6 7">
    <name type="scientific">Phytophthora oleae</name>
    <dbReference type="NCBI Taxonomy" id="2107226"/>
    <lineage>
        <taxon>Eukaryota</taxon>
        <taxon>Sar</taxon>
        <taxon>Stramenopiles</taxon>
        <taxon>Oomycota</taxon>
        <taxon>Peronosporomycetes</taxon>
        <taxon>Peronosporales</taxon>
        <taxon>Peronosporaceae</taxon>
        <taxon>Phytophthora</taxon>
    </lineage>
</organism>
<dbReference type="Gene3D" id="6.10.250.1930">
    <property type="match status" value="1"/>
</dbReference>
<gene>
    <name evidence="6" type="ORF">V7S43_018154</name>
</gene>
<evidence type="ECO:0000256" key="3">
    <source>
        <dbReference type="ARBA" id="ARBA00022679"/>
    </source>
</evidence>
<dbReference type="InterPro" id="IPR041550">
    <property type="entry name" value="FASI_helical"/>
</dbReference>
<dbReference type="InterPro" id="IPR016035">
    <property type="entry name" value="Acyl_Trfase/lysoPLipase"/>
</dbReference>
<proteinExistence type="predicted"/>